<reference evidence="5 6" key="1">
    <citation type="journal article" date="2021" name="ISME Commun">
        <title>Automated analysis of genomic sequences facilitates high-throughput and comprehensive description of bacteria.</title>
        <authorList>
            <person name="Hitch T.C.A."/>
        </authorList>
    </citation>
    <scope>NUCLEOTIDE SEQUENCE [LARGE SCALE GENOMIC DNA]</scope>
    <source>
        <strain evidence="5 6">Sanger_31</strain>
    </source>
</reference>
<organism evidence="5 6">
    <name type="scientific">Hominimerdicola aceti</name>
    <dbReference type="NCBI Taxonomy" id="2981726"/>
    <lineage>
        <taxon>Bacteria</taxon>
        <taxon>Bacillati</taxon>
        <taxon>Bacillota</taxon>
        <taxon>Clostridia</taxon>
        <taxon>Eubacteriales</taxon>
        <taxon>Oscillospiraceae</taxon>
        <taxon>Hominimerdicola</taxon>
    </lineage>
</organism>
<dbReference type="Pfam" id="PF18560">
    <property type="entry name" value="Lectin_like"/>
    <property type="match status" value="1"/>
</dbReference>
<dbReference type="RefSeq" id="WP_267300611.1">
    <property type="nucleotide sequence ID" value="NZ_JAOQJZ010000003.1"/>
</dbReference>
<evidence type="ECO:0000256" key="3">
    <source>
        <dbReference type="SAM" id="SignalP"/>
    </source>
</evidence>
<comment type="subcellular location">
    <subcellularLocation>
        <location evidence="1">Cell envelope</location>
    </subcellularLocation>
</comment>
<dbReference type="InterPro" id="IPR040528">
    <property type="entry name" value="Lectin-like"/>
</dbReference>
<dbReference type="NCBIfam" id="TIGR02543">
    <property type="entry name" value="List_Bact_rpt"/>
    <property type="match status" value="1"/>
</dbReference>
<dbReference type="Gene3D" id="2.60.40.10">
    <property type="entry name" value="Immunoglobulins"/>
    <property type="match status" value="2"/>
</dbReference>
<sequence length="1366" mass="148154">MRRMKGAAGLLTALLLAFQLSAQTFALANEDNGIKVVPVNFTHNGYSYEIEGVAKSTDGDYQIKSPARLAARKLPSTYDPRSSGEITTVKDQASTGACWAFSALACAEQDLIKKGLENPSAEFSVPALVLSSNSGTATGKDDFSSGGNWLFAASALANGQGLCYEDYEPFLESGTENMIVSENKKSVSEYRLNYVMELSSTTQVKRKIMELGAVSASYFAGNGYMNHNNTAYYDPDASKNTIINHSVTVVGWDDNYSKDNFRYKPANNGAWLVKGSWGADQDNDGFYWVSYDEAEFGQFCCYDFEESCDNTYHYSKMTGYVVNASNDGSVYGANVFTAKADEKLDKAGFMYVGKTGSADYTLSVYTNVSDSDPIGVLETQISDSVSANGFYTVDFPEDILLEEGEKYSISVKFSGDSGRGYLLAESDRTSKAQSGQSYVSLNGKYWSDVGADKTDSIGSLFIYAYTDDTAKPDKSSLETTLAKYGTLAGCEREANNARTVLADENASKNDISNAQKLLISAAEEQDEALVITTEAQWESFAKRVSSGESFEGKLVTLEADLDFDGKTISPVGDSENPFMGYFDGNGHLIKNAVISSGEYSGLFAYIKNGAEINNISLKNCIVKGDYAGGIVGFYQGTAIKACTFDGTVSGEVYSGGVIGRQSCGIITECSSNLRENSSAITNAFIGGRDIAVSVVNAYGCYSNDSDSLVSSLSAKNALSQGAYAMNTYGEKFKDSAKWTMDGTLVRQTSYSEQASHKITFSAVAQTIEVCTDYAGKAVFPNVNVQQGYTLGWYRKGEPVNSNTVFTENTTVSAKVTPSDKAKIDYILNGGENSPLNHDELGEGETAQLSAPTKEGAQFTGWYADSQLESEPITSVSFSDGSKTLYAGWKANTCKVDFTDINGTVLSSQTVEYGKSADPPKAPTIKGKRFTGWDKDFSKVTAHMTVQAVYTDRKLIKDCEISGFKTYMTFTGYELAQSSITLSYGDTTLTNNKDYTIDYADNIAAGKGKMIITGIGGYSGAIAKAFDILPKSAQLTSVYYVDALSYTGKPIRPDVMVTDGGKFLLPEHDYTVSYSSNTKIGVGKITISFMGNYHGTITKTFTIYPAKQEIQSLQTRYKGFFIDFAQKGSATGYELQYSTRSDFTGAKTLIISSNKTDKKTVSNLTAGKKYYVRVRSYTIVGGKRYNGAWSDTKSVTTAKYDIAKAKVAGIKNKSFTGKNITQSITVTYSGKTLKNGTDYTVKYSCNKNIGTAKVTVTGKGSYGGVITKSFVITPAKQTIQKLMPVKKGFYIDYAQKGSATGYVISYAEYISFSDAKTVKVTSNKTDKKTVTNLKSQKTYFVRVRSYTATGAKTYFGQWSDIAKVYTK</sequence>
<dbReference type="PROSITE" id="PS50853">
    <property type="entry name" value="FN3"/>
    <property type="match status" value="2"/>
</dbReference>
<dbReference type="SUPFAM" id="SSF49265">
    <property type="entry name" value="Fibronectin type III"/>
    <property type="match status" value="2"/>
</dbReference>
<comment type="caution">
    <text evidence="5">The sequence shown here is derived from an EMBL/GenBank/DDBJ whole genome shotgun (WGS) entry which is preliminary data.</text>
</comment>
<dbReference type="PANTHER" id="PTHR12411">
    <property type="entry name" value="CYSTEINE PROTEASE FAMILY C1-RELATED"/>
    <property type="match status" value="1"/>
</dbReference>
<name>A0AAE3IHI2_9FIRM</name>
<gene>
    <name evidence="5" type="ORF">OCV57_04650</name>
</gene>
<dbReference type="SMART" id="SM00645">
    <property type="entry name" value="Pept_C1"/>
    <property type="match status" value="1"/>
</dbReference>
<dbReference type="Gene3D" id="2.160.20.110">
    <property type="match status" value="1"/>
</dbReference>
<keyword evidence="3" id="KW-0732">Signal</keyword>
<evidence type="ECO:0000313" key="6">
    <source>
        <dbReference type="Proteomes" id="UP001208131"/>
    </source>
</evidence>
<dbReference type="PROSITE" id="PS00139">
    <property type="entry name" value="THIOL_PROTEASE_CYS"/>
    <property type="match status" value="1"/>
</dbReference>
<dbReference type="InterPro" id="IPR000169">
    <property type="entry name" value="Pept_cys_AS"/>
</dbReference>
<dbReference type="InterPro" id="IPR038765">
    <property type="entry name" value="Papain-like_cys_pep_sf"/>
</dbReference>
<dbReference type="InterPro" id="IPR000668">
    <property type="entry name" value="Peptidase_C1A_C"/>
</dbReference>
<comment type="similarity">
    <text evidence="2">Belongs to the peptidase C1 family.</text>
</comment>
<proteinExistence type="inferred from homology"/>
<dbReference type="InterPro" id="IPR036116">
    <property type="entry name" value="FN3_sf"/>
</dbReference>
<dbReference type="InterPro" id="IPR013783">
    <property type="entry name" value="Ig-like_fold"/>
</dbReference>
<dbReference type="Proteomes" id="UP001208131">
    <property type="component" value="Unassembled WGS sequence"/>
</dbReference>
<feature type="domain" description="Fibronectin type-III" evidence="4">
    <location>
        <begin position="1272"/>
        <end position="1366"/>
    </location>
</feature>
<feature type="domain" description="Fibronectin type-III" evidence="4">
    <location>
        <begin position="1105"/>
        <end position="1199"/>
    </location>
</feature>
<dbReference type="InterPro" id="IPR003961">
    <property type="entry name" value="FN3_dom"/>
</dbReference>
<protein>
    <submittedName>
        <fullName evidence="5">Lectin like domain-containing protein</fullName>
    </submittedName>
</protein>
<dbReference type="Gene3D" id="2.60.40.4270">
    <property type="entry name" value="Listeria-Bacteroides repeat domain"/>
    <property type="match status" value="1"/>
</dbReference>
<feature type="signal peptide" evidence="3">
    <location>
        <begin position="1"/>
        <end position="22"/>
    </location>
</feature>
<evidence type="ECO:0000256" key="1">
    <source>
        <dbReference type="ARBA" id="ARBA00004196"/>
    </source>
</evidence>
<dbReference type="InterPro" id="IPR013128">
    <property type="entry name" value="Peptidase_C1A"/>
</dbReference>
<dbReference type="GO" id="GO:0008234">
    <property type="term" value="F:cysteine-type peptidase activity"/>
    <property type="evidence" value="ECO:0007669"/>
    <property type="project" value="InterPro"/>
</dbReference>
<dbReference type="InterPro" id="IPR042229">
    <property type="entry name" value="Listeria/Bacterioides_rpt_sf"/>
</dbReference>
<evidence type="ECO:0000259" key="4">
    <source>
        <dbReference type="PROSITE" id="PS50853"/>
    </source>
</evidence>
<dbReference type="Pfam" id="PF00112">
    <property type="entry name" value="Peptidase_C1"/>
    <property type="match status" value="1"/>
</dbReference>
<dbReference type="CDD" id="cd02619">
    <property type="entry name" value="Peptidase_C1"/>
    <property type="match status" value="1"/>
</dbReference>
<dbReference type="InterPro" id="IPR025660">
    <property type="entry name" value="Pept_his_AS"/>
</dbReference>
<dbReference type="GO" id="GO:0030313">
    <property type="term" value="C:cell envelope"/>
    <property type="evidence" value="ECO:0007669"/>
    <property type="project" value="UniProtKB-SubCell"/>
</dbReference>
<dbReference type="GO" id="GO:0006508">
    <property type="term" value="P:proteolysis"/>
    <property type="evidence" value="ECO:0007669"/>
    <property type="project" value="InterPro"/>
</dbReference>
<dbReference type="Gene3D" id="3.90.70.10">
    <property type="entry name" value="Cysteine proteinases"/>
    <property type="match status" value="1"/>
</dbReference>
<evidence type="ECO:0000313" key="5">
    <source>
        <dbReference type="EMBL" id="MCU6705216.1"/>
    </source>
</evidence>
<dbReference type="InterPro" id="IPR013378">
    <property type="entry name" value="InlB-like_B-rpt"/>
</dbReference>
<dbReference type="EMBL" id="JAOQJZ010000003">
    <property type="protein sequence ID" value="MCU6705216.1"/>
    <property type="molecule type" value="Genomic_DNA"/>
</dbReference>
<accession>A0AAE3IHI2</accession>
<dbReference type="CDD" id="cd00063">
    <property type="entry name" value="FN3"/>
    <property type="match status" value="2"/>
</dbReference>
<keyword evidence="6" id="KW-1185">Reference proteome</keyword>
<evidence type="ECO:0000256" key="2">
    <source>
        <dbReference type="ARBA" id="ARBA00008455"/>
    </source>
</evidence>
<dbReference type="PROSITE" id="PS00639">
    <property type="entry name" value="THIOL_PROTEASE_HIS"/>
    <property type="match status" value="1"/>
</dbReference>
<dbReference type="Pfam" id="PF09479">
    <property type="entry name" value="Flg_new"/>
    <property type="match status" value="2"/>
</dbReference>
<dbReference type="SUPFAM" id="SSF54001">
    <property type="entry name" value="Cysteine proteinases"/>
    <property type="match status" value="1"/>
</dbReference>
<feature type="chain" id="PRO_5041997521" evidence="3">
    <location>
        <begin position="23"/>
        <end position="1366"/>
    </location>
</feature>